<feature type="coiled-coil region" evidence="1">
    <location>
        <begin position="19"/>
        <end position="53"/>
    </location>
</feature>
<protein>
    <submittedName>
        <fullName evidence="2">Rod shape-determining protein MreC</fullName>
    </submittedName>
</protein>
<feature type="non-terminal residue" evidence="2">
    <location>
        <position position="105"/>
    </location>
</feature>
<dbReference type="AlphaFoldDB" id="K1T1I9"/>
<comment type="caution">
    <text evidence="2">The sequence shown here is derived from an EMBL/GenBank/DDBJ whole genome shotgun (WGS) entry which is preliminary data.</text>
</comment>
<proteinExistence type="predicted"/>
<dbReference type="PANTHER" id="PTHR34138">
    <property type="entry name" value="CELL SHAPE-DETERMINING PROTEIN MREC"/>
    <property type="match status" value="1"/>
</dbReference>
<evidence type="ECO:0000313" key="2">
    <source>
        <dbReference type="EMBL" id="EKC59940.1"/>
    </source>
</evidence>
<dbReference type="GO" id="GO:0005886">
    <property type="term" value="C:plasma membrane"/>
    <property type="evidence" value="ECO:0007669"/>
    <property type="project" value="TreeGrafter"/>
</dbReference>
<dbReference type="EMBL" id="AJWY01008893">
    <property type="protein sequence ID" value="EKC59940.1"/>
    <property type="molecule type" value="Genomic_DNA"/>
</dbReference>
<name>K1T1I9_9ZZZZ</name>
<gene>
    <name evidence="2" type="ORF">LEA_13126</name>
</gene>
<dbReference type="PANTHER" id="PTHR34138:SF1">
    <property type="entry name" value="CELL SHAPE-DETERMINING PROTEIN MREC"/>
    <property type="match status" value="1"/>
</dbReference>
<dbReference type="GO" id="GO:0008360">
    <property type="term" value="P:regulation of cell shape"/>
    <property type="evidence" value="ECO:0007669"/>
    <property type="project" value="InterPro"/>
</dbReference>
<accession>K1T1I9</accession>
<dbReference type="Gene3D" id="2.40.10.340">
    <property type="entry name" value="Rod shape-determining protein MreC, domain 1"/>
    <property type="match status" value="1"/>
</dbReference>
<dbReference type="InterPro" id="IPR042177">
    <property type="entry name" value="Cell/Rod_1"/>
</dbReference>
<reference evidence="2" key="1">
    <citation type="journal article" date="2013" name="Environ. Microbiol.">
        <title>Microbiota from the distal guts of lean and obese adolescents exhibit partial functional redundancy besides clear differences in community structure.</title>
        <authorList>
            <person name="Ferrer M."/>
            <person name="Ruiz A."/>
            <person name="Lanza F."/>
            <person name="Haange S.B."/>
            <person name="Oberbach A."/>
            <person name="Till H."/>
            <person name="Bargiela R."/>
            <person name="Campoy C."/>
            <person name="Segura M.T."/>
            <person name="Richter M."/>
            <person name="von Bergen M."/>
            <person name="Seifert J."/>
            <person name="Suarez A."/>
        </authorList>
    </citation>
    <scope>NUCLEOTIDE SEQUENCE</scope>
</reference>
<sequence>MVVPLQEGVNRIGTWFTDKEELMKSVKKLKSENKKLNEKVDELTEENSLLAQNKYKLDRLEELYNLDNEYSKYKKVAASVIGKDTGNYFNIFTIDKGSSDGIQEG</sequence>
<dbReference type="InterPro" id="IPR007221">
    <property type="entry name" value="MreC"/>
</dbReference>
<organism evidence="2">
    <name type="scientific">human gut metagenome</name>
    <dbReference type="NCBI Taxonomy" id="408170"/>
    <lineage>
        <taxon>unclassified sequences</taxon>
        <taxon>metagenomes</taxon>
        <taxon>organismal metagenomes</taxon>
    </lineage>
</organism>
<keyword evidence="1" id="KW-0175">Coiled coil</keyword>
<evidence type="ECO:0000256" key="1">
    <source>
        <dbReference type="SAM" id="Coils"/>
    </source>
</evidence>